<dbReference type="GO" id="GO:0003729">
    <property type="term" value="F:mRNA binding"/>
    <property type="evidence" value="ECO:0007669"/>
    <property type="project" value="InterPro"/>
</dbReference>
<evidence type="ECO:0000256" key="6">
    <source>
        <dbReference type="ARBA" id="ARBA00022884"/>
    </source>
</evidence>
<organism evidence="8 9">
    <name type="scientific">Desulfitobacterium chlororespirans DSM 11544</name>
    <dbReference type="NCBI Taxonomy" id="1121395"/>
    <lineage>
        <taxon>Bacteria</taxon>
        <taxon>Bacillati</taxon>
        <taxon>Bacillota</taxon>
        <taxon>Clostridia</taxon>
        <taxon>Eubacteriales</taxon>
        <taxon>Desulfitobacteriaceae</taxon>
        <taxon>Desulfitobacterium</taxon>
    </lineage>
</organism>
<evidence type="ECO:0000256" key="5">
    <source>
        <dbReference type="ARBA" id="ARBA00022801"/>
    </source>
</evidence>
<evidence type="ECO:0000256" key="7">
    <source>
        <dbReference type="ARBA" id="ARBA00023016"/>
    </source>
</evidence>
<keyword evidence="4" id="KW-0255">Endonuclease</keyword>
<keyword evidence="5" id="KW-0378">Hydrolase</keyword>
<evidence type="ECO:0000256" key="3">
    <source>
        <dbReference type="ARBA" id="ARBA00022722"/>
    </source>
</evidence>
<evidence type="ECO:0000313" key="8">
    <source>
        <dbReference type="EMBL" id="SHN81226.1"/>
    </source>
</evidence>
<dbReference type="GO" id="GO:0016787">
    <property type="term" value="F:hydrolase activity"/>
    <property type="evidence" value="ECO:0007669"/>
    <property type="project" value="UniProtKB-KW"/>
</dbReference>
<gene>
    <name evidence="8" type="ORF">SAMN02745215_03565</name>
</gene>
<keyword evidence="3" id="KW-0540">Nuclease</keyword>
<proteinExistence type="inferred from homology"/>
<keyword evidence="6" id="KW-0694">RNA-binding</keyword>
<protein>
    <submittedName>
        <fullName evidence="8">HicA toxin of toxin-antitoxin</fullName>
    </submittedName>
</protein>
<accession>A0A1M7UE59</accession>
<dbReference type="RefSeq" id="WP_005809779.1">
    <property type="nucleotide sequence ID" value="NZ_FRDN01000011.1"/>
</dbReference>
<dbReference type="Gene3D" id="3.30.920.30">
    <property type="entry name" value="Hypothetical protein"/>
    <property type="match status" value="1"/>
</dbReference>
<dbReference type="Proteomes" id="UP000184010">
    <property type="component" value="Unassembled WGS sequence"/>
</dbReference>
<evidence type="ECO:0000313" key="9">
    <source>
        <dbReference type="Proteomes" id="UP000184010"/>
    </source>
</evidence>
<comment type="similarity">
    <text evidence="1">Belongs to the HicA mRNA interferase family.</text>
</comment>
<dbReference type="AlphaFoldDB" id="A0A1M7UE59"/>
<dbReference type="EMBL" id="FRDN01000011">
    <property type="protein sequence ID" value="SHN81226.1"/>
    <property type="molecule type" value="Genomic_DNA"/>
</dbReference>
<dbReference type="InterPro" id="IPR038570">
    <property type="entry name" value="HicA_sf"/>
</dbReference>
<keyword evidence="7" id="KW-0346">Stress response</keyword>
<evidence type="ECO:0000256" key="2">
    <source>
        <dbReference type="ARBA" id="ARBA00022649"/>
    </source>
</evidence>
<dbReference type="Pfam" id="PF07927">
    <property type="entry name" value="HicA_toxin"/>
    <property type="match status" value="1"/>
</dbReference>
<dbReference type="InterPro" id="IPR012933">
    <property type="entry name" value="HicA_mRNA_interferase"/>
</dbReference>
<evidence type="ECO:0000256" key="1">
    <source>
        <dbReference type="ARBA" id="ARBA00006620"/>
    </source>
</evidence>
<name>A0A1M7UE59_9FIRM</name>
<dbReference type="SUPFAM" id="SSF54786">
    <property type="entry name" value="YcfA/nrd intein domain"/>
    <property type="match status" value="1"/>
</dbReference>
<keyword evidence="2" id="KW-1277">Toxin-antitoxin system</keyword>
<dbReference type="STRING" id="1121395.SAMN02745215_03565"/>
<dbReference type="GO" id="GO:0004519">
    <property type="term" value="F:endonuclease activity"/>
    <property type="evidence" value="ECO:0007669"/>
    <property type="project" value="UniProtKB-KW"/>
</dbReference>
<sequence>MKTSELLKLLAQNNITLKRHGKKHDIYYSPITNKSFPVPRHKTEIAKGTLDSILNDAGLK</sequence>
<keyword evidence="9" id="KW-1185">Reference proteome</keyword>
<reference evidence="9" key="1">
    <citation type="submission" date="2016-12" db="EMBL/GenBank/DDBJ databases">
        <authorList>
            <person name="Varghese N."/>
            <person name="Submissions S."/>
        </authorList>
    </citation>
    <scope>NUCLEOTIDE SEQUENCE [LARGE SCALE GENOMIC DNA]</scope>
    <source>
        <strain evidence="9">DSM 11544</strain>
    </source>
</reference>
<evidence type="ECO:0000256" key="4">
    <source>
        <dbReference type="ARBA" id="ARBA00022759"/>
    </source>
</evidence>